<keyword evidence="1" id="KW-0802">TPR repeat</keyword>
<gene>
    <name evidence="6" type="ORF">CRP01_25510</name>
</gene>
<comment type="caution">
    <text evidence="6">The sequence shown here is derived from an EMBL/GenBank/DDBJ whole genome shotgun (WGS) entry which is preliminary data.</text>
</comment>
<protein>
    <recommendedName>
        <fullName evidence="5">CHAT domain-containing protein</fullName>
    </recommendedName>
</protein>
<evidence type="ECO:0000259" key="5">
    <source>
        <dbReference type="Pfam" id="PF12770"/>
    </source>
</evidence>
<evidence type="ECO:0000256" key="2">
    <source>
        <dbReference type="SAM" id="Coils"/>
    </source>
</evidence>
<feature type="domain" description="CHAT" evidence="5">
    <location>
        <begin position="638"/>
        <end position="929"/>
    </location>
</feature>
<evidence type="ECO:0000256" key="1">
    <source>
        <dbReference type="PROSITE-ProRule" id="PRU00339"/>
    </source>
</evidence>
<reference evidence="6 7" key="1">
    <citation type="submission" date="2017-10" db="EMBL/GenBank/DDBJ databases">
        <title>The draft genome sequence of Lewinella nigricans NBRC 102662.</title>
        <authorList>
            <person name="Wang K."/>
        </authorList>
    </citation>
    <scope>NUCLEOTIDE SEQUENCE [LARGE SCALE GENOMIC DNA]</scope>
    <source>
        <strain evidence="6 7">NBRC 102662</strain>
    </source>
</reference>
<dbReference type="InterPro" id="IPR019734">
    <property type="entry name" value="TPR_rpt"/>
</dbReference>
<evidence type="ECO:0000313" key="6">
    <source>
        <dbReference type="EMBL" id="PHN03619.1"/>
    </source>
</evidence>
<keyword evidence="4" id="KW-0732">Signal</keyword>
<organism evidence="6 7">
    <name type="scientific">Flavilitoribacter nigricans (strain ATCC 23147 / DSM 23189 / NBRC 102662 / NCIMB 1420 / SS-2)</name>
    <name type="common">Lewinella nigricans</name>
    <dbReference type="NCBI Taxonomy" id="1122177"/>
    <lineage>
        <taxon>Bacteria</taxon>
        <taxon>Pseudomonadati</taxon>
        <taxon>Bacteroidota</taxon>
        <taxon>Saprospiria</taxon>
        <taxon>Saprospirales</taxon>
        <taxon>Lewinellaceae</taxon>
        <taxon>Flavilitoribacter</taxon>
    </lineage>
</organism>
<feature type="repeat" description="TPR" evidence="1">
    <location>
        <begin position="339"/>
        <end position="372"/>
    </location>
</feature>
<evidence type="ECO:0000313" key="7">
    <source>
        <dbReference type="Proteomes" id="UP000223913"/>
    </source>
</evidence>
<dbReference type="Proteomes" id="UP000223913">
    <property type="component" value="Unassembled WGS sequence"/>
</dbReference>
<dbReference type="SMART" id="SM00028">
    <property type="entry name" value="TPR"/>
    <property type="match status" value="4"/>
</dbReference>
<feature type="coiled-coil region" evidence="2">
    <location>
        <begin position="507"/>
        <end position="534"/>
    </location>
</feature>
<keyword evidence="7" id="KW-1185">Reference proteome</keyword>
<dbReference type="EMBL" id="PDUD01000030">
    <property type="protein sequence ID" value="PHN03619.1"/>
    <property type="molecule type" value="Genomic_DNA"/>
</dbReference>
<keyword evidence="2" id="KW-0175">Coiled coil</keyword>
<accession>A0A2D0N632</accession>
<dbReference type="SUPFAM" id="SSF48452">
    <property type="entry name" value="TPR-like"/>
    <property type="match status" value="2"/>
</dbReference>
<feature type="chain" id="PRO_5012067566" description="CHAT domain-containing protein" evidence="4">
    <location>
        <begin position="23"/>
        <end position="961"/>
    </location>
</feature>
<proteinExistence type="predicted"/>
<dbReference type="InterPro" id="IPR024983">
    <property type="entry name" value="CHAT_dom"/>
</dbReference>
<dbReference type="RefSeq" id="WP_099152946.1">
    <property type="nucleotide sequence ID" value="NZ_PDUD01000030.1"/>
</dbReference>
<dbReference type="Pfam" id="PF12770">
    <property type="entry name" value="CHAT"/>
    <property type="match status" value="1"/>
</dbReference>
<keyword evidence="3" id="KW-0472">Membrane</keyword>
<dbReference type="PROSITE" id="PS50005">
    <property type="entry name" value="TPR"/>
    <property type="match status" value="1"/>
</dbReference>
<evidence type="ECO:0000256" key="3">
    <source>
        <dbReference type="SAM" id="Phobius"/>
    </source>
</evidence>
<dbReference type="InterPro" id="IPR011990">
    <property type="entry name" value="TPR-like_helical_dom_sf"/>
</dbReference>
<name>A0A2D0N632_FLAN2</name>
<dbReference type="OrthoDB" id="9771112at2"/>
<sequence>MKNPKPYWYILLAMLVTGSLSAQQTDPDSVRIEGYYQQLGQHCYTNLDSTLHYLDLLLEETHELGWTEEESYAYLWGILCTGYHDQIDLKYEFLSNAEQLLTEKGAELTPETQAAIALDLRMHWGDYYMETGGYNGALDIYESLAMALEDKAALSDEEFQRLVISYQYLATIHRLRGSYKEAIDYSFRALNYERQYYASRGEAEGDESLAYSRIANAYWLMGERARALSFYRPAFRRAREAYLADPAGKSRVRKRLINMGQELGRYYRELSRADSALYFLDAVAPYALPDEPVSQEIRLEKAKVWRQMGQFAKARDTLQLAIAKLEEGTQNRGNDFLLGQLYNEKGDIYSARQSYAEALRAYQRALTFLSDDFTAEDPAQNPLVTAGTAPQQLLYTLTQKTRILLHHPPENTADWLAAAWVTAQTGMQLVDSIKLSYTSDYDKQYLLEDSYQLYELALEIIHRQGSDRAEAAFKVMESSKAVALYAAVRDLHARNYAKVPERELEKVRRLQYQLARIDAQLDQATTEEQQITRREKKLAIKQEYDALIRSFEQKYPDYYRLKYDQSIVDLQDIDLSDDQLLVEYFVGDQHLYAFVYASGSVLRLLQLPWNADLQQWAAELKNDIYRQNDQAFAEKSFALYEALLAPILADADDLRRILIIPDGVLGYLPFDILLTEAVAPSSSTNFRDYPFLVRQLAVSQNFSLSMLREMQIKPKNDTDEVLAFAPSFSGSNAIAERSDRAVLGELLFNEEEAAAVLQSFEGRLVADRQATKDEFLALASRYRIYHIASHAVVDDAAPNNSYIAFASPPDSSAGFSRLYSYEILAQSFPADLVVLSACETGVGKVVRGEGIMSLARAFSYAGARSLVTSLWNINDQSGQQLMAEFYRQLSAGLPKDEALRQAKLSYLENAPDNARTHPKYWAAFIPTGNMESLSAEWRWQWVMLGLVVAGFFYFFLLKKRN</sequence>
<dbReference type="PANTHER" id="PTHR10098">
    <property type="entry name" value="RAPSYN-RELATED"/>
    <property type="match status" value="1"/>
</dbReference>
<keyword evidence="3" id="KW-1133">Transmembrane helix</keyword>
<feature type="transmembrane region" description="Helical" evidence="3">
    <location>
        <begin position="939"/>
        <end position="957"/>
    </location>
</feature>
<dbReference type="AlphaFoldDB" id="A0A2D0N632"/>
<evidence type="ECO:0000256" key="4">
    <source>
        <dbReference type="SAM" id="SignalP"/>
    </source>
</evidence>
<keyword evidence="3" id="KW-0812">Transmembrane</keyword>
<dbReference type="Gene3D" id="1.25.40.10">
    <property type="entry name" value="Tetratricopeptide repeat domain"/>
    <property type="match status" value="2"/>
</dbReference>
<feature type="signal peptide" evidence="4">
    <location>
        <begin position="1"/>
        <end position="22"/>
    </location>
</feature>